<dbReference type="PANTHER" id="PTHR34106:SF5">
    <property type="entry name" value="GLYCOSIDASE"/>
    <property type="match status" value="1"/>
</dbReference>
<dbReference type="AlphaFoldDB" id="A0A1F6TPE4"/>
<evidence type="ECO:0000256" key="3">
    <source>
        <dbReference type="ARBA" id="ARBA00024356"/>
    </source>
</evidence>
<proteinExistence type="inferred from homology"/>
<dbReference type="CDD" id="cd18614">
    <property type="entry name" value="GH130"/>
    <property type="match status" value="1"/>
</dbReference>
<dbReference type="Proteomes" id="UP000176484">
    <property type="component" value="Unassembled WGS sequence"/>
</dbReference>
<dbReference type="Pfam" id="PF04041">
    <property type="entry name" value="Glyco_hydro_130"/>
    <property type="match status" value="1"/>
</dbReference>
<evidence type="ECO:0000256" key="1">
    <source>
        <dbReference type="ARBA" id="ARBA00022676"/>
    </source>
</evidence>
<reference evidence="4 5" key="1">
    <citation type="journal article" date="2016" name="Nat. Commun.">
        <title>Thousands of microbial genomes shed light on interconnected biogeochemical processes in an aquifer system.</title>
        <authorList>
            <person name="Anantharaman K."/>
            <person name="Brown C.T."/>
            <person name="Hug L.A."/>
            <person name="Sharon I."/>
            <person name="Castelle C.J."/>
            <person name="Probst A.J."/>
            <person name="Thomas B.C."/>
            <person name="Singh A."/>
            <person name="Wilkins M.J."/>
            <person name="Karaoz U."/>
            <person name="Brodie E.L."/>
            <person name="Williams K.H."/>
            <person name="Hubbard S.S."/>
            <person name="Banfield J.F."/>
        </authorList>
    </citation>
    <scope>NUCLEOTIDE SEQUENCE [LARGE SCALE GENOMIC DNA]</scope>
</reference>
<keyword evidence="2" id="KW-0808">Transferase</keyword>
<name>A0A1F6TPE4_9BACT</name>
<dbReference type="EMBL" id="MFTD01000006">
    <property type="protein sequence ID" value="OGI47001.1"/>
    <property type="molecule type" value="Genomic_DNA"/>
</dbReference>
<dbReference type="GO" id="GO:0016757">
    <property type="term" value="F:glycosyltransferase activity"/>
    <property type="evidence" value="ECO:0007669"/>
    <property type="project" value="UniProtKB-KW"/>
</dbReference>
<evidence type="ECO:0000256" key="2">
    <source>
        <dbReference type="ARBA" id="ARBA00022679"/>
    </source>
</evidence>
<protein>
    <recommendedName>
        <fullName evidence="6">Glycosidase</fullName>
    </recommendedName>
</protein>
<dbReference type="PANTHER" id="PTHR34106">
    <property type="entry name" value="GLYCOSIDASE"/>
    <property type="match status" value="1"/>
</dbReference>
<comment type="similarity">
    <text evidence="3">Belongs to the glycosyl hydrolase 130 family.</text>
</comment>
<evidence type="ECO:0008006" key="6">
    <source>
        <dbReference type="Google" id="ProtNLM"/>
    </source>
</evidence>
<dbReference type="InterPro" id="IPR007184">
    <property type="entry name" value="Mannoside_phosphorylase"/>
</dbReference>
<dbReference type="InterPro" id="IPR023296">
    <property type="entry name" value="Glyco_hydro_beta-prop_sf"/>
</dbReference>
<sequence>MAVLKKLARRGGKKKIIKKMVKKVVKKTTKKVSVKRKTLVKKLIRRTKKIVKKYRPKISKAQVLRKKSLSILKKFKGNPIMGPLPSSSWESEAVLNPGAVVHDGRVHLFYRALGRDGISRIGYVSSNDGINFNGRLSYPVFVAKNIEETKNHYPYTSPARFVFDPNLYTSGGGWGGCEDPRAVKIDGRIYLTFNMFNGWESMRVAFTSIDEKDLSSRKWNWNKFAYLSRPGDRQKNWVLFPEKINGKFALFYNLDKGDSSRVHIAYVDKLDMWQTPSQKEAVDPQTLPDHIVTWHNRTRSAAAPPIKTSDGWLLFYHAMDKDDPNRYKVGALLLDLKDPTKVLYRSSYPLLQPDEWYENDYKPGVVYASGAIVKDGTLFLYYGGGDKHIAVAHTNLKEFIKKLKNKEQAIFSRKAVKVE</sequence>
<comment type="caution">
    <text evidence="4">The sequence shown here is derived from an EMBL/GenBank/DDBJ whole genome shotgun (WGS) entry which is preliminary data.</text>
</comment>
<organism evidence="4 5">
    <name type="scientific">Candidatus Nomurabacteria bacterium GWB1_40_6</name>
    <dbReference type="NCBI Taxonomy" id="1801727"/>
    <lineage>
        <taxon>Bacteria</taxon>
        <taxon>Candidatus Nomuraibacteriota</taxon>
    </lineage>
</organism>
<evidence type="ECO:0000313" key="4">
    <source>
        <dbReference type="EMBL" id="OGI47001.1"/>
    </source>
</evidence>
<keyword evidence="1" id="KW-0328">Glycosyltransferase</keyword>
<evidence type="ECO:0000313" key="5">
    <source>
        <dbReference type="Proteomes" id="UP000176484"/>
    </source>
</evidence>
<dbReference type="Gene3D" id="2.115.10.20">
    <property type="entry name" value="Glycosyl hydrolase domain, family 43"/>
    <property type="match status" value="1"/>
</dbReference>
<gene>
    <name evidence="4" type="ORF">A2121_01845</name>
</gene>
<dbReference type="SUPFAM" id="SSF75005">
    <property type="entry name" value="Arabinanase/levansucrase/invertase"/>
    <property type="match status" value="1"/>
</dbReference>
<accession>A0A1F6TPE4</accession>